<protein>
    <recommendedName>
        <fullName evidence="5">Glutaredoxin domain-containing protein</fullName>
    </recommendedName>
</protein>
<feature type="compositionally biased region" description="Basic and acidic residues" evidence="1">
    <location>
        <begin position="320"/>
        <end position="330"/>
    </location>
</feature>
<evidence type="ECO:0000313" key="4">
    <source>
        <dbReference type="RefSeq" id="XP_033575586.1"/>
    </source>
</evidence>
<accession>A0A6A6YIE7</accession>
<dbReference type="SUPFAM" id="SSF52833">
    <property type="entry name" value="Thioredoxin-like"/>
    <property type="match status" value="1"/>
</dbReference>
<feature type="compositionally biased region" description="Basic and acidic residues" evidence="1">
    <location>
        <begin position="280"/>
        <end position="311"/>
    </location>
</feature>
<dbReference type="GeneID" id="54461219"/>
<dbReference type="PROSITE" id="PS51354">
    <property type="entry name" value="GLUTAREDOXIN_2"/>
    <property type="match status" value="1"/>
</dbReference>
<dbReference type="RefSeq" id="XP_033575586.1">
    <property type="nucleotide sequence ID" value="XM_033720326.1"/>
</dbReference>
<dbReference type="CDD" id="cd00570">
    <property type="entry name" value="GST_N_family"/>
    <property type="match status" value="1"/>
</dbReference>
<dbReference type="OrthoDB" id="9932926at2759"/>
<feature type="compositionally biased region" description="Polar residues" evidence="1">
    <location>
        <begin position="166"/>
        <end position="176"/>
    </location>
</feature>
<reference evidence="4" key="2">
    <citation type="submission" date="2020-04" db="EMBL/GenBank/DDBJ databases">
        <authorList>
            <consortium name="NCBI Genome Project"/>
        </authorList>
    </citation>
    <scope>NUCLEOTIDE SEQUENCE</scope>
    <source>
        <strain evidence="4">CBS 304.34</strain>
    </source>
</reference>
<dbReference type="EMBL" id="MU003703">
    <property type="protein sequence ID" value="KAF2808622.1"/>
    <property type="molecule type" value="Genomic_DNA"/>
</dbReference>
<feature type="compositionally biased region" description="Basic and acidic residues" evidence="1">
    <location>
        <begin position="497"/>
        <end position="507"/>
    </location>
</feature>
<feature type="compositionally biased region" description="Basic and acidic residues" evidence="1">
    <location>
        <begin position="426"/>
        <end position="449"/>
    </location>
</feature>
<dbReference type="AlphaFoldDB" id="A0A6A6YIE7"/>
<feature type="compositionally biased region" description="Basic and acidic residues" evidence="1">
    <location>
        <begin position="201"/>
        <end position="219"/>
    </location>
</feature>
<evidence type="ECO:0000256" key="1">
    <source>
        <dbReference type="SAM" id="MobiDB-lite"/>
    </source>
</evidence>
<dbReference type="Proteomes" id="UP000504636">
    <property type="component" value="Unplaced"/>
</dbReference>
<reference evidence="4" key="3">
    <citation type="submission" date="2025-04" db="UniProtKB">
        <authorList>
            <consortium name="RefSeq"/>
        </authorList>
    </citation>
    <scope>IDENTIFICATION</scope>
    <source>
        <strain evidence="4">CBS 304.34</strain>
    </source>
</reference>
<feature type="compositionally biased region" description="Basic and acidic residues" evidence="1">
    <location>
        <begin position="515"/>
        <end position="526"/>
    </location>
</feature>
<feature type="compositionally biased region" description="Acidic residues" evidence="1">
    <location>
        <begin position="450"/>
        <end position="487"/>
    </location>
</feature>
<feature type="compositionally biased region" description="Basic and acidic residues" evidence="1">
    <location>
        <begin position="359"/>
        <end position="371"/>
    </location>
</feature>
<gene>
    <name evidence="2 4" type="ORF">BDZ99DRAFT_464468</name>
</gene>
<feature type="compositionally biased region" description="Basic and acidic residues" evidence="1">
    <location>
        <begin position="227"/>
        <end position="242"/>
    </location>
</feature>
<evidence type="ECO:0000313" key="2">
    <source>
        <dbReference type="EMBL" id="KAF2808622.1"/>
    </source>
</evidence>
<keyword evidence="3" id="KW-1185">Reference proteome</keyword>
<feature type="region of interest" description="Disordered" evidence="1">
    <location>
        <begin position="107"/>
        <end position="128"/>
    </location>
</feature>
<sequence>MELAVFDTDPTLYLFTSLTAGSSHIVTATSRIETILKANNIPFTYKDTATDDLARKLFQRRAMGKKLPMLVQGGYVIADLEEVEEWNEYGELHDNIKVVAAAPMTTKPVPGASSAPTPTAQAPAKQENKDPAAALAMRTLSAEAAAKGAAKKPIPINIATTNPLMTEKVNTPTTPSKAAAASGILSPKSVPLPATPTAGATKKEAVKDTEKADTSKSAETKGAVPAPEKKDTSKSAEKKETAKSAVKKNTAKSAVKKNTTKSAVRKVAARSVVKKTAAKPVEKKATAKSAQKKDTTKSAEKKEEKPGDSEKAIPGLAKPGDNKYKSDAPPKEIATGGVPEAPVAVLQHRGSNVGEASQEEIKAIEDSQAIKEEDDEDEESEDEESEEDSEEEESEEEESSEDETDEEAGDPGPDVMSTLSPLYRRPKPEHLEEKVVTPIKKEESSKKESSEEESSEEDEDGEDDADEDDEDDDDDDSSEEDESEEEAPTASKAPAAKKPESSAKAGEKSVVSAKANEKVSQEKESKTQAQSAKAGDKAGVSVED</sequence>
<feature type="region of interest" description="Disordered" evidence="1">
    <location>
        <begin position="166"/>
        <end position="544"/>
    </location>
</feature>
<evidence type="ECO:0000313" key="3">
    <source>
        <dbReference type="Proteomes" id="UP000504636"/>
    </source>
</evidence>
<feature type="compositionally biased region" description="Low complexity" evidence="1">
    <location>
        <begin position="108"/>
        <end position="124"/>
    </location>
</feature>
<reference evidence="2 4" key="1">
    <citation type="journal article" date="2020" name="Stud. Mycol.">
        <title>101 Dothideomycetes genomes: a test case for predicting lifestyles and emergence of pathogens.</title>
        <authorList>
            <person name="Haridas S."/>
            <person name="Albert R."/>
            <person name="Binder M."/>
            <person name="Bloem J."/>
            <person name="Labutti K."/>
            <person name="Salamov A."/>
            <person name="Andreopoulos B."/>
            <person name="Baker S."/>
            <person name="Barry K."/>
            <person name="Bills G."/>
            <person name="Bluhm B."/>
            <person name="Cannon C."/>
            <person name="Castanera R."/>
            <person name="Culley D."/>
            <person name="Daum C."/>
            <person name="Ezra D."/>
            <person name="Gonzalez J."/>
            <person name="Henrissat B."/>
            <person name="Kuo A."/>
            <person name="Liang C."/>
            <person name="Lipzen A."/>
            <person name="Lutzoni F."/>
            <person name="Magnuson J."/>
            <person name="Mondo S."/>
            <person name="Nolan M."/>
            <person name="Ohm R."/>
            <person name="Pangilinan J."/>
            <person name="Park H.-J."/>
            <person name="Ramirez L."/>
            <person name="Alfaro M."/>
            <person name="Sun H."/>
            <person name="Tritt A."/>
            <person name="Yoshinaga Y."/>
            <person name="Zwiers L.-H."/>
            <person name="Turgeon B."/>
            <person name="Goodwin S."/>
            <person name="Spatafora J."/>
            <person name="Crous P."/>
            <person name="Grigoriev I."/>
        </authorList>
    </citation>
    <scope>NUCLEOTIDE SEQUENCE</scope>
    <source>
        <strain evidence="2 4">CBS 304.34</strain>
    </source>
</reference>
<proteinExistence type="predicted"/>
<feature type="compositionally biased region" description="Acidic residues" evidence="1">
    <location>
        <begin position="372"/>
        <end position="409"/>
    </location>
</feature>
<feature type="compositionally biased region" description="Basic residues" evidence="1">
    <location>
        <begin position="245"/>
        <end position="277"/>
    </location>
</feature>
<dbReference type="Gene3D" id="3.40.30.10">
    <property type="entry name" value="Glutaredoxin"/>
    <property type="match status" value="1"/>
</dbReference>
<name>A0A6A6YIE7_9PEZI</name>
<evidence type="ECO:0008006" key="5">
    <source>
        <dbReference type="Google" id="ProtNLM"/>
    </source>
</evidence>
<dbReference type="InterPro" id="IPR036249">
    <property type="entry name" value="Thioredoxin-like_sf"/>
</dbReference>
<organism evidence="2">
    <name type="scientific">Mytilinidion resinicola</name>
    <dbReference type="NCBI Taxonomy" id="574789"/>
    <lineage>
        <taxon>Eukaryota</taxon>
        <taxon>Fungi</taxon>
        <taxon>Dikarya</taxon>
        <taxon>Ascomycota</taxon>
        <taxon>Pezizomycotina</taxon>
        <taxon>Dothideomycetes</taxon>
        <taxon>Pleosporomycetidae</taxon>
        <taxon>Mytilinidiales</taxon>
        <taxon>Mytilinidiaceae</taxon>
        <taxon>Mytilinidion</taxon>
    </lineage>
</organism>